<reference evidence="3" key="1">
    <citation type="submission" date="2016-10" db="EMBL/GenBank/DDBJ databases">
        <authorList>
            <person name="Varghese N."/>
            <person name="Submissions S."/>
        </authorList>
    </citation>
    <scope>NUCLEOTIDE SEQUENCE [LARGE SCALE GENOMIC DNA]</scope>
    <source>
        <strain evidence="3">CGMCC 1.10789</strain>
    </source>
</reference>
<dbReference type="Pfam" id="PF12705">
    <property type="entry name" value="PDDEXK_1"/>
    <property type="match status" value="1"/>
</dbReference>
<evidence type="ECO:0000259" key="1">
    <source>
        <dbReference type="Pfam" id="PF12705"/>
    </source>
</evidence>
<dbReference type="SUPFAM" id="SSF52980">
    <property type="entry name" value="Restriction endonuclease-like"/>
    <property type="match status" value="1"/>
</dbReference>
<organism evidence="2 3">
    <name type="scientific">Meinhardsimonia xiamenensis</name>
    <dbReference type="NCBI Taxonomy" id="990712"/>
    <lineage>
        <taxon>Bacteria</taxon>
        <taxon>Pseudomonadati</taxon>
        <taxon>Pseudomonadota</taxon>
        <taxon>Alphaproteobacteria</taxon>
        <taxon>Rhodobacterales</taxon>
        <taxon>Paracoccaceae</taxon>
        <taxon>Meinhardsimonia</taxon>
    </lineage>
</organism>
<dbReference type="RefSeq" id="WP_092497344.1">
    <property type="nucleotide sequence ID" value="NZ_FNFV01000001.1"/>
</dbReference>
<feature type="domain" description="PD-(D/E)XK endonuclease-like" evidence="1">
    <location>
        <begin position="711"/>
        <end position="913"/>
    </location>
</feature>
<dbReference type="InterPro" id="IPR011335">
    <property type="entry name" value="Restrct_endonuc-II-like"/>
</dbReference>
<dbReference type="Gene3D" id="3.90.320.10">
    <property type="match status" value="1"/>
</dbReference>
<dbReference type="OrthoDB" id="9780606at2"/>
<accession>A0A1G8YB45</accession>
<evidence type="ECO:0000313" key="2">
    <source>
        <dbReference type="EMBL" id="SDJ99280.1"/>
    </source>
</evidence>
<dbReference type="InterPro" id="IPR038726">
    <property type="entry name" value="PDDEXK_AddAB-type"/>
</dbReference>
<gene>
    <name evidence="2" type="ORF">SAMN05216257_101231</name>
</gene>
<dbReference type="AlphaFoldDB" id="A0A1G8YB45"/>
<dbReference type="InterPro" id="IPR011604">
    <property type="entry name" value="PDDEXK-like_dom_sf"/>
</dbReference>
<dbReference type="Proteomes" id="UP000199328">
    <property type="component" value="Unassembled WGS sequence"/>
</dbReference>
<protein>
    <submittedName>
        <fullName evidence="2">Double-strand break repair protein AddB</fullName>
    </submittedName>
</protein>
<dbReference type="EMBL" id="FNFV01000001">
    <property type="protein sequence ID" value="SDJ99280.1"/>
    <property type="molecule type" value="Genomic_DNA"/>
</dbReference>
<dbReference type="SUPFAM" id="SSF52540">
    <property type="entry name" value="P-loop containing nucleoside triphosphate hydrolases"/>
    <property type="match status" value="1"/>
</dbReference>
<dbReference type="InterPro" id="IPR027417">
    <property type="entry name" value="P-loop_NTPase"/>
</dbReference>
<name>A0A1G8YB45_9RHOB</name>
<evidence type="ECO:0000313" key="3">
    <source>
        <dbReference type="Proteomes" id="UP000199328"/>
    </source>
</evidence>
<sequence>MAEPRLFGIPPGADFPAAFVAGLIARHGAGPPEALARAEVFVNTRRMQRRIEAAFDAGPARLLPRLQLVTDIGARLPLPGLPPTLPPLRRRLELARLVAALLERAPELAPGTAAFDLAESLGALFDEMQGEGVPPEKLEELDVSDQSGHWQRSLTFINLVRNFLSEAGAEAIDAEARQRLAVEALIARWDKAPPEHPVIVAGSTGSRGTTARLMQAVARLPQGAVVLPGFDFDMPPHGWAALTDARSGEDHPQFRFARLCEALGMEPGAVHPWHEAATAPDPARNRTLSLVLRPAPVTDQWLSEGRDMPDPRAAMARVTLIEAPGPREEAGAIALILRDAVERGVRAALVTPDRVLTRQVTAALDRWGIIPDDSAGRPLELTAPGRFLRQTAALLVAPPPADALMALLKHPLAATGGAEGGKERGAHVLHARELELHLRRRGIPHPHGQDIRAWGEAREEHRDWAFWLAEVLEAVPAPERRPLAEHLKAHLRLAETLAAGPGQEGAGELWLKAAGIEALRQMQALEREAAHGGEVTPAEYAALIHQILAEREVRETVAADSRVMIWGTLEARAQGADLVIAAGLNEGVWPAQPGADPWLNRQMRHAVGLLLPERRIGLSAHDFQQAAGAAELVLTRALRDAEAQTVPSRWLNRLTNYLGGISDEGRAALAEMRARGNHWLALARRLDAAENRVEPARRPAPRPPVEVRPRRLSITEISHLVRDPYAIYARHVLGLRPLDPLRPQPEASQRGTVVHTIMERFLRSVGDGAPLTTGTLMDIAREVMEAEVPWPLARRLWLARLARIAGWIVEGEASRLAGAFPAALEKDCTLKLEDPRFTLTGRIDRVDLLADGTFAVYDYKTGSVPTRKQVRHFDPQLPLSALAVSRGAVEGVAPGAVTQAAYIGLGTNPKFTPIEIDAALLEEAETSLFRLVSTYLDPSTGYVSRRAMFRSAYPGDYDHLARHGEWEDSDAPEPEDVGR</sequence>
<dbReference type="InterPro" id="IPR014153">
    <property type="entry name" value="Ds_break_AddB"/>
</dbReference>
<proteinExistence type="predicted"/>
<dbReference type="STRING" id="990712.SAMN05216257_101231"/>
<keyword evidence="3" id="KW-1185">Reference proteome</keyword>
<dbReference type="NCBIfam" id="TIGR02786">
    <property type="entry name" value="addB_alphas"/>
    <property type="match status" value="1"/>
</dbReference>